<sequence length="222" mass="23881">MLLINLKAYKRTIGRGAIEVLEAAERVSEETGIEIGIAPQPTDIYLLSKNAKRVKIFAQHIDPVRNEASTGHILPEAVKEAGAVGTLLNHSERPMTLIEIGEAIEIAKKIGLITVVCVNNDKLAKVIACLSPDYIAVEPPELIGTGISVSKAKPEIVKNSVKSVKSVNEKVKVLVGAGISNKEDVKKALELGADGVLLASAVTKANNFYEKIRELAEGFFYK</sequence>
<dbReference type="InterPro" id="IPR035990">
    <property type="entry name" value="TIM_sf"/>
</dbReference>
<dbReference type="PANTHER" id="PTHR21139">
    <property type="entry name" value="TRIOSEPHOSPHATE ISOMERASE"/>
    <property type="match status" value="1"/>
</dbReference>
<organism evidence="7 8">
    <name type="scientific">Candidatus Nanoclepta minutus</name>
    <dbReference type="NCBI Taxonomy" id="1940235"/>
    <lineage>
        <taxon>Archaea</taxon>
        <taxon>Nanobdellota</taxon>
        <taxon>Candidatus Nanoclepta</taxon>
    </lineage>
</organism>
<evidence type="ECO:0000256" key="4">
    <source>
        <dbReference type="ARBA" id="ARBA00023235"/>
    </source>
</evidence>
<feature type="binding site" evidence="5">
    <location>
        <position position="178"/>
    </location>
    <ligand>
        <name>substrate</name>
    </ligand>
</feature>
<comment type="pathway">
    <text evidence="5 6">Carbohydrate degradation; glycolysis; D-glyceraldehyde 3-phosphate from glycerone phosphate: step 1/1.</text>
</comment>
<keyword evidence="2 5" id="KW-0963">Cytoplasm</keyword>
<accession>A0A397WNP7</accession>
<keyword evidence="4 5" id="KW-0413">Isomerase</keyword>
<dbReference type="NCBIfam" id="NF003302">
    <property type="entry name" value="PRK04302.1"/>
    <property type="match status" value="1"/>
</dbReference>
<dbReference type="UniPathway" id="UPA00138"/>
<comment type="catalytic activity">
    <reaction evidence="5 6">
        <text>D-glyceraldehyde 3-phosphate = dihydroxyacetone phosphate</text>
        <dbReference type="Rhea" id="RHEA:18585"/>
        <dbReference type="ChEBI" id="CHEBI:57642"/>
        <dbReference type="ChEBI" id="CHEBI:59776"/>
        <dbReference type="EC" id="5.3.1.1"/>
    </reaction>
</comment>
<dbReference type="GO" id="GO:0046166">
    <property type="term" value="P:glyceraldehyde-3-phosphate biosynthetic process"/>
    <property type="evidence" value="ECO:0007669"/>
    <property type="project" value="TreeGrafter"/>
</dbReference>
<comment type="similarity">
    <text evidence="5 6">Belongs to the triosephosphate isomerase family.</text>
</comment>
<comment type="pathway">
    <text evidence="5 6">Carbohydrate biosynthesis; gluconeogenesis.</text>
</comment>
<dbReference type="UniPathway" id="UPA00109">
    <property type="reaction ID" value="UER00189"/>
</dbReference>
<protein>
    <recommendedName>
        <fullName evidence="5 6">Triosephosphate isomerase</fullName>
        <shortName evidence="5">TIM</shortName>
        <shortName evidence="5">TPI</shortName>
        <ecNumber evidence="5 6">5.3.1.1</ecNumber>
    </recommendedName>
    <alternativeName>
        <fullName evidence="5">Triose-phosphate isomerase</fullName>
    </alternativeName>
</protein>
<dbReference type="GO" id="GO:0005829">
    <property type="term" value="C:cytosol"/>
    <property type="evidence" value="ECO:0007669"/>
    <property type="project" value="TreeGrafter"/>
</dbReference>
<dbReference type="Proteomes" id="UP000266622">
    <property type="component" value="Unassembled WGS sequence"/>
</dbReference>
<dbReference type="GO" id="GO:0019563">
    <property type="term" value="P:glycerol catabolic process"/>
    <property type="evidence" value="ECO:0007669"/>
    <property type="project" value="TreeGrafter"/>
</dbReference>
<evidence type="ECO:0000256" key="2">
    <source>
        <dbReference type="ARBA" id="ARBA00022490"/>
    </source>
</evidence>
<dbReference type="EMBL" id="MWMI01000005">
    <property type="protein sequence ID" value="RIB35139.1"/>
    <property type="molecule type" value="Genomic_DNA"/>
</dbReference>
<dbReference type="GO" id="GO:0004807">
    <property type="term" value="F:triose-phosphate isomerase activity"/>
    <property type="evidence" value="ECO:0007669"/>
    <property type="project" value="UniProtKB-UniRule"/>
</dbReference>
<comment type="subcellular location">
    <subcellularLocation>
        <location evidence="5 6">Cytoplasm</location>
    </subcellularLocation>
</comment>
<evidence type="ECO:0000313" key="8">
    <source>
        <dbReference type="Proteomes" id="UP000266622"/>
    </source>
</evidence>
<dbReference type="EC" id="5.3.1.1" evidence="5 6"/>
<dbReference type="CDD" id="cd00311">
    <property type="entry name" value="TIM"/>
    <property type="match status" value="1"/>
</dbReference>
<keyword evidence="1 5" id="KW-0312">Gluconeogenesis</keyword>
<feature type="binding site" evidence="5">
    <location>
        <begin position="5"/>
        <end position="7"/>
    </location>
    <ligand>
        <name>substrate</name>
    </ligand>
</feature>
<dbReference type="NCBIfam" id="TIGR00419">
    <property type="entry name" value="tim"/>
    <property type="match status" value="1"/>
</dbReference>
<dbReference type="PANTHER" id="PTHR21139:SF42">
    <property type="entry name" value="TRIOSEPHOSPHATE ISOMERASE"/>
    <property type="match status" value="1"/>
</dbReference>
<reference evidence="7 8" key="1">
    <citation type="journal article" date="2018" name="Syst. Appl. Microbiol.">
        <title>A new symbiotic nanoarchaeote (Candidatus Nanoclepta minutus) and its host (Zestosphaera tikiterensis gen. nov., sp. nov.) from a New Zealand hot spring.</title>
        <authorList>
            <person name="St John E."/>
            <person name="Liu Y."/>
            <person name="Podar M."/>
            <person name="Stott M.B."/>
            <person name="Meneghin J."/>
            <person name="Chen Z."/>
            <person name="Lagutin K."/>
            <person name="Mitchell K."/>
            <person name="Reysenbach A.L."/>
        </authorList>
    </citation>
    <scope>NUCLEOTIDE SEQUENCE [LARGE SCALE GENOMIC DNA]</scope>
    <source>
        <strain evidence="7">NZ3</strain>
    </source>
</reference>
<evidence type="ECO:0000256" key="3">
    <source>
        <dbReference type="ARBA" id="ARBA00023152"/>
    </source>
</evidence>
<feature type="binding site" evidence="5">
    <location>
        <begin position="199"/>
        <end position="200"/>
    </location>
    <ligand>
        <name>substrate</name>
    </ligand>
</feature>
<dbReference type="PROSITE" id="PS00171">
    <property type="entry name" value="TIM_1"/>
    <property type="match status" value="1"/>
</dbReference>
<gene>
    <name evidence="5" type="primary">tpiA</name>
    <name evidence="7" type="ORF">BXU00_02985</name>
</gene>
<comment type="caution">
    <text evidence="7">The sequence shown here is derived from an EMBL/GenBank/DDBJ whole genome shotgun (WGS) entry which is preliminary data.</text>
</comment>
<keyword evidence="3 5" id="KW-0324">Glycolysis</keyword>
<dbReference type="InterPro" id="IPR013785">
    <property type="entry name" value="Aldolase_TIM"/>
</dbReference>
<name>A0A397WNP7_9ARCH</name>
<dbReference type="InterPro" id="IPR000652">
    <property type="entry name" value="Triosephosphate_isomerase"/>
</dbReference>
<dbReference type="InterPro" id="IPR022891">
    <property type="entry name" value="Triosephosphate_isomerase_arc"/>
</dbReference>
<dbReference type="HAMAP" id="MF_00147_A">
    <property type="entry name" value="TIM_A"/>
    <property type="match status" value="1"/>
</dbReference>
<evidence type="ECO:0000256" key="1">
    <source>
        <dbReference type="ARBA" id="ARBA00022432"/>
    </source>
</evidence>
<evidence type="ECO:0000256" key="5">
    <source>
        <dbReference type="HAMAP-Rule" id="MF_00147"/>
    </source>
</evidence>
<comment type="function">
    <text evidence="5">Involved in the gluconeogenesis. Catalyzes stereospecifically the conversion of dihydroxyacetone phosphate (DHAP) to D-glyceraldehyde-3-phosphate (G3P).</text>
</comment>
<dbReference type="GO" id="GO:0006094">
    <property type="term" value="P:gluconeogenesis"/>
    <property type="evidence" value="ECO:0007669"/>
    <property type="project" value="UniProtKB-UniRule"/>
</dbReference>
<dbReference type="Gene3D" id="3.20.20.70">
    <property type="entry name" value="Aldolase class I"/>
    <property type="match status" value="1"/>
</dbReference>
<dbReference type="GO" id="GO:0006096">
    <property type="term" value="P:glycolytic process"/>
    <property type="evidence" value="ECO:0007669"/>
    <property type="project" value="UniProtKB-UniRule"/>
</dbReference>
<evidence type="ECO:0000256" key="6">
    <source>
        <dbReference type="RuleBase" id="RU363013"/>
    </source>
</evidence>
<evidence type="ECO:0000313" key="7">
    <source>
        <dbReference type="EMBL" id="RIB35139.1"/>
    </source>
</evidence>
<comment type="subunit">
    <text evidence="5">Homotetramer; dimer of dimers.</text>
</comment>
<dbReference type="Pfam" id="PF00121">
    <property type="entry name" value="TIM"/>
    <property type="match status" value="1"/>
</dbReference>
<feature type="active site" description="Electrophile" evidence="5">
    <location>
        <position position="90"/>
    </location>
</feature>
<feature type="binding site" evidence="5">
    <location>
        <position position="143"/>
    </location>
    <ligand>
        <name>substrate</name>
    </ligand>
</feature>
<dbReference type="InterPro" id="IPR020861">
    <property type="entry name" value="Triosephosphate_isomerase_AS"/>
</dbReference>
<feature type="active site" description="Proton acceptor" evidence="5">
    <location>
        <position position="138"/>
    </location>
</feature>
<dbReference type="AlphaFoldDB" id="A0A397WNP7"/>
<dbReference type="PROSITE" id="PS51440">
    <property type="entry name" value="TIM_2"/>
    <property type="match status" value="1"/>
</dbReference>
<dbReference type="SUPFAM" id="SSF51351">
    <property type="entry name" value="Triosephosphate isomerase (TIM)"/>
    <property type="match status" value="1"/>
</dbReference>
<proteinExistence type="inferred from homology"/>